<sequence>MESSSVPLVKFISGDFWSSVKMRQVRVLCQKTITPVQVLEAAMEDDNSIRKAIKKIRLTDCQGRDSWLEIFHEISFMDYASHPHIMKMDWAVKCKDFVAICMPLCSRGSLHDARHRLNREQLERCFVQTACALRYLHNRWAVHGDVKPANVFLDESNNAILGDLGMSRLLAHGQNRVSSKNVLGTKGYLAPEIQTDITVDPFLSDAYALGATLWFLVFKRKPRDGEDLLHAVKSDRTLMPLLGFFRFVLYRLVQNNPRLRLSVCHLLEFLRERFQQFRVIIDSL</sequence>
<dbReference type="Gene3D" id="1.10.510.10">
    <property type="entry name" value="Transferase(Phosphotransferase) domain 1"/>
    <property type="match status" value="1"/>
</dbReference>
<evidence type="ECO:0000313" key="5">
    <source>
        <dbReference type="RefSeq" id="XP_035826833.1"/>
    </source>
</evidence>
<dbReference type="InterPro" id="IPR011009">
    <property type="entry name" value="Kinase-like_dom_sf"/>
</dbReference>
<name>A0ABM1VWP1_APLCA</name>
<keyword evidence="2" id="KW-0067">ATP-binding</keyword>
<dbReference type="InterPro" id="IPR000719">
    <property type="entry name" value="Prot_kinase_dom"/>
</dbReference>
<dbReference type="GeneID" id="101850423"/>
<proteinExistence type="predicted"/>
<dbReference type="SMART" id="SM00220">
    <property type="entry name" value="S_TKc"/>
    <property type="match status" value="1"/>
</dbReference>
<evidence type="ECO:0000259" key="3">
    <source>
        <dbReference type="PROSITE" id="PS50011"/>
    </source>
</evidence>
<evidence type="ECO:0000256" key="1">
    <source>
        <dbReference type="ARBA" id="ARBA00022741"/>
    </source>
</evidence>
<feature type="domain" description="Protein kinase" evidence="3">
    <location>
        <begin position="5"/>
        <end position="274"/>
    </location>
</feature>
<accession>A0ABM1VWP1</accession>
<dbReference type="SUPFAM" id="SSF56112">
    <property type="entry name" value="Protein kinase-like (PK-like)"/>
    <property type="match status" value="1"/>
</dbReference>
<dbReference type="PANTHER" id="PTHR24346:SF30">
    <property type="entry name" value="MATERNAL EMBRYONIC LEUCINE ZIPPER KINASE"/>
    <property type="match status" value="1"/>
</dbReference>
<dbReference type="RefSeq" id="XP_035826833.1">
    <property type="nucleotide sequence ID" value="XM_035970940.1"/>
</dbReference>
<evidence type="ECO:0000256" key="2">
    <source>
        <dbReference type="ARBA" id="ARBA00022840"/>
    </source>
</evidence>
<dbReference type="Pfam" id="PF00069">
    <property type="entry name" value="Pkinase"/>
    <property type="match status" value="1"/>
</dbReference>
<keyword evidence="4" id="KW-1185">Reference proteome</keyword>
<gene>
    <name evidence="5" type="primary">LOC101850423</name>
</gene>
<evidence type="ECO:0000313" key="4">
    <source>
        <dbReference type="Proteomes" id="UP000694888"/>
    </source>
</evidence>
<reference evidence="5" key="1">
    <citation type="submission" date="2025-08" db="UniProtKB">
        <authorList>
            <consortium name="RefSeq"/>
        </authorList>
    </citation>
    <scope>IDENTIFICATION</scope>
</reference>
<protein>
    <submittedName>
        <fullName evidence="5">NUAK family SNF1-like kinase 2</fullName>
    </submittedName>
</protein>
<dbReference type="Proteomes" id="UP000694888">
    <property type="component" value="Unplaced"/>
</dbReference>
<dbReference type="PROSITE" id="PS50011">
    <property type="entry name" value="PROTEIN_KINASE_DOM"/>
    <property type="match status" value="1"/>
</dbReference>
<organism evidence="4 5">
    <name type="scientific">Aplysia californica</name>
    <name type="common">California sea hare</name>
    <dbReference type="NCBI Taxonomy" id="6500"/>
    <lineage>
        <taxon>Eukaryota</taxon>
        <taxon>Metazoa</taxon>
        <taxon>Spiralia</taxon>
        <taxon>Lophotrochozoa</taxon>
        <taxon>Mollusca</taxon>
        <taxon>Gastropoda</taxon>
        <taxon>Heterobranchia</taxon>
        <taxon>Euthyneura</taxon>
        <taxon>Tectipleura</taxon>
        <taxon>Aplysiida</taxon>
        <taxon>Aplysioidea</taxon>
        <taxon>Aplysiidae</taxon>
        <taxon>Aplysia</taxon>
    </lineage>
</organism>
<keyword evidence="1" id="KW-0547">Nucleotide-binding</keyword>
<dbReference type="PANTHER" id="PTHR24346">
    <property type="entry name" value="MAP/MICROTUBULE AFFINITY-REGULATING KINASE"/>
    <property type="match status" value="1"/>
</dbReference>